<proteinExistence type="predicted"/>
<comment type="caution">
    <text evidence="1">The sequence shown here is derived from an EMBL/GenBank/DDBJ whole genome shotgun (WGS) entry which is preliminary data.</text>
</comment>
<evidence type="ECO:0000313" key="1">
    <source>
        <dbReference type="EMBL" id="KAH7833663.1"/>
    </source>
</evidence>
<gene>
    <name evidence="1" type="ORF">Vadar_008531</name>
</gene>
<sequence>MEKKSKTSKTQFPSIFTYREESGKGRPPAAAPPASLFTSTSGIEHTITENAAKVNCLAFNPFNEWLVATGPTDETVKLFDLCKISTALHTFDRHKEEVFQVGWSPKNETILACCCLGWKLMLWVLSRIDEERTSEDAEDDPPELLFIHGSIPVKFQISHGTLVKIG</sequence>
<name>A0ACB7WYT9_9ERIC</name>
<dbReference type="Proteomes" id="UP000828048">
    <property type="component" value="Chromosome 2"/>
</dbReference>
<reference evidence="1 2" key="1">
    <citation type="journal article" date="2021" name="Hortic Res">
        <title>High-quality reference genome and annotation aids understanding of berry development for evergreen blueberry (Vaccinium darrowii).</title>
        <authorList>
            <person name="Yu J."/>
            <person name="Hulse-Kemp A.M."/>
            <person name="Babiker E."/>
            <person name="Staton M."/>
        </authorList>
    </citation>
    <scope>NUCLEOTIDE SEQUENCE [LARGE SCALE GENOMIC DNA]</scope>
    <source>
        <strain evidence="2">cv. NJ 8807/NJ 8810</strain>
        <tissue evidence="1">Young leaf</tissue>
    </source>
</reference>
<dbReference type="EMBL" id="CM037152">
    <property type="protein sequence ID" value="KAH7833663.1"/>
    <property type="molecule type" value="Genomic_DNA"/>
</dbReference>
<protein>
    <submittedName>
        <fullName evidence="1">Uncharacterized protein</fullName>
    </submittedName>
</protein>
<accession>A0ACB7WYT9</accession>
<evidence type="ECO:0000313" key="2">
    <source>
        <dbReference type="Proteomes" id="UP000828048"/>
    </source>
</evidence>
<organism evidence="1 2">
    <name type="scientific">Vaccinium darrowii</name>
    <dbReference type="NCBI Taxonomy" id="229202"/>
    <lineage>
        <taxon>Eukaryota</taxon>
        <taxon>Viridiplantae</taxon>
        <taxon>Streptophyta</taxon>
        <taxon>Embryophyta</taxon>
        <taxon>Tracheophyta</taxon>
        <taxon>Spermatophyta</taxon>
        <taxon>Magnoliopsida</taxon>
        <taxon>eudicotyledons</taxon>
        <taxon>Gunneridae</taxon>
        <taxon>Pentapetalae</taxon>
        <taxon>asterids</taxon>
        <taxon>Ericales</taxon>
        <taxon>Ericaceae</taxon>
        <taxon>Vaccinioideae</taxon>
        <taxon>Vaccinieae</taxon>
        <taxon>Vaccinium</taxon>
    </lineage>
</organism>
<keyword evidence="2" id="KW-1185">Reference proteome</keyword>